<gene>
    <name evidence="1" type="ORF">Xish_00960</name>
</gene>
<dbReference type="AlphaFoldDB" id="A0A2D0KEJ8"/>
<accession>A0A2D0KEJ8</accession>
<dbReference type="Proteomes" id="UP000222168">
    <property type="component" value="Unassembled WGS sequence"/>
</dbReference>
<evidence type="ECO:0000313" key="2">
    <source>
        <dbReference type="Proteomes" id="UP000222168"/>
    </source>
</evidence>
<dbReference type="EMBL" id="NJAK01000001">
    <property type="protein sequence ID" value="PHM61812.1"/>
    <property type="molecule type" value="Genomic_DNA"/>
</dbReference>
<name>A0A2D0KEJ8_9GAMM</name>
<evidence type="ECO:0000313" key="1">
    <source>
        <dbReference type="EMBL" id="PHM61812.1"/>
    </source>
</evidence>
<protein>
    <submittedName>
        <fullName evidence="1">Uncharacterized protein</fullName>
    </submittedName>
</protein>
<proteinExistence type="predicted"/>
<organism evidence="1 2">
    <name type="scientific">Xenorhabdus ishibashii</name>
    <dbReference type="NCBI Taxonomy" id="1034471"/>
    <lineage>
        <taxon>Bacteria</taxon>
        <taxon>Pseudomonadati</taxon>
        <taxon>Pseudomonadota</taxon>
        <taxon>Gammaproteobacteria</taxon>
        <taxon>Enterobacterales</taxon>
        <taxon>Morganellaceae</taxon>
        <taxon>Xenorhabdus</taxon>
    </lineage>
</organism>
<reference evidence="1 2" key="1">
    <citation type="journal article" date="2017" name="Nat. Microbiol.">
        <title>Natural product diversity associated with the nematode symbionts Photorhabdus and Xenorhabdus.</title>
        <authorList>
            <person name="Tobias N.J."/>
            <person name="Wolff H."/>
            <person name="Djahanschiri B."/>
            <person name="Grundmann F."/>
            <person name="Kronenwerth M."/>
            <person name="Shi Y.M."/>
            <person name="Simonyi S."/>
            <person name="Grun P."/>
            <person name="Shapiro-Ilan D."/>
            <person name="Pidot S.J."/>
            <person name="Stinear T.P."/>
            <person name="Ebersberger I."/>
            <person name="Bode H.B."/>
        </authorList>
    </citation>
    <scope>NUCLEOTIDE SEQUENCE [LARGE SCALE GENOMIC DNA]</scope>
    <source>
        <strain evidence="1 2">DSM 22670</strain>
    </source>
</reference>
<keyword evidence="2" id="KW-1185">Reference proteome</keyword>
<sequence>MRKIEYAVTGDNDLADPTDRYELENPIWDDSYPDYLAEECADDYYANLDGFEDSWPIEMTIFNNGELFGTFNIEMEFEPVFSATRRNDDH</sequence>
<dbReference type="RefSeq" id="WP_099116922.1">
    <property type="nucleotide sequence ID" value="NZ_NJAK01000001.1"/>
</dbReference>
<comment type="caution">
    <text evidence="1">The sequence shown here is derived from an EMBL/GenBank/DDBJ whole genome shotgun (WGS) entry which is preliminary data.</text>
</comment>
<dbReference type="OrthoDB" id="6457240at2"/>